<reference evidence="2 3" key="2">
    <citation type="journal article" date="2019" name="G3 (Bethesda)">
        <title>Hybrid Assembly of the Genome of the Entomopathogenic Nematode Steinernema carpocapsae Identifies the X-Chromosome.</title>
        <authorList>
            <person name="Serra L."/>
            <person name="Macchietto M."/>
            <person name="Macias-Munoz A."/>
            <person name="McGill C.J."/>
            <person name="Rodriguez I.M."/>
            <person name="Rodriguez B."/>
            <person name="Murad R."/>
            <person name="Mortazavi A."/>
        </authorList>
    </citation>
    <scope>NUCLEOTIDE SEQUENCE [LARGE SCALE GENOMIC DNA]</scope>
    <source>
        <strain evidence="2 3">ALL</strain>
    </source>
</reference>
<reference evidence="2 3" key="1">
    <citation type="journal article" date="2015" name="Genome Biol.">
        <title>Comparative genomics of Steinernema reveals deeply conserved gene regulatory networks.</title>
        <authorList>
            <person name="Dillman A.R."/>
            <person name="Macchietto M."/>
            <person name="Porter C.F."/>
            <person name="Rogers A."/>
            <person name="Williams B."/>
            <person name="Antoshechkin I."/>
            <person name="Lee M.M."/>
            <person name="Goodwin Z."/>
            <person name="Lu X."/>
            <person name="Lewis E.E."/>
            <person name="Goodrich-Blair H."/>
            <person name="Stock S.P."/>
            <person name="Adams B.J."/>
            <person name="Sternberg P.W."/>
            <person name="Mortazavi A."/>
        </authorList>
    </citation>
    <scope>NUCLEOTIDE SEQUENCE [LARGE SCALE GENOMIC DNA]</scope>
    <source>
        <strain evidence="2 3">ALL</strain>
    </source>
</reference>
<keyword evidence="1" id="KW-0472">Membrane</keyword>
<evidence type="ECO:0000313" key="2">
    <source>
        <dbReference type="EMBL" id="TKR69844.1"/>
    </source>
</evidence>
<evidence type="ECO:0000313" key="3">
    <source>
        <dbReference type="Proteomes" id="UP000298663"/>
    </source>
</evidence>
<dbReference type="PROSITE" id="PS51257">
    <property type="entry name" value="PROKAR_LIPOPROTEIN"/>
    <property type="match status" value="1"/>
</dbReference>
<dbReference type="AlphaFoldDB" id="A0A4U5MKB9"/>
<sequence>MVCCKGKFCQNLVLLIIATGCLLSYLSYKEVLTFDLSLYVTALLAAIAIMVGFLNYICCEAKVEPGPEAVGSSS</sequence>
<evidence type="ECO:0000256" key="1">
    <source>
        <dbReference type="SAM" id="Phobius"/>
    </source>
</evidence>
<feature type="transmembrane region" description="Helical" evidence="1">
    <location>
        <begin position="40"/>
        <end position="58"/>
    </location>
</feature>
<keyword evidence="1" id="KW-0812">Transmembrane</keyword>
<keyword evidence="3" id="KW-1185">Reference proteome</keyword>
<accession>A0A4U5MKB9</accession>
<keyword evidence="1" id="KW-1133">Transmembrane helix</keyword>
<feature type="transmembrane region" description="Helical" evidence="1">
    <location>
        <begin position="12"/>
        <end position="28"/>
    </location>
</feature>
<name>A0A4U5MKB9_STECR</name>
<organism evidence="2 3">
    <name type="scientific">Steinernema carpocapsae</name>
    <name type="common">Entomopathogenic nematode</name>
    <dbReference type="NCBI Taxonomy" id="34508"/>
    <lineage>
        <taxon>Eukaryota</taxon>
        <taxon>Metazoa</taxon>
        <taxon>Ecdysozoa</taxon>
        <taxon>Nematoda</taxon>
        <taxon>Chromadorea</taxon>
        <taxon>Rhabditida</taxon>
        <taxon>Tylenchina</taxon>
        <taxon>Panagrolaimomorpha</taxon>
        <taxon>Strongyloidoidea</taxon>
        <taxon>Steinernematidae</taxon>
        <taxon>Steinernema</taxon>
    </lineage>
</organism>
<comment type="caution">
    <text evidence="2">The sequence shown here is derived from an EMBL/GenBank/DDBJ whole genome shotgun (WGS) entry which is preliminary data.</text>
</comment>
<protein>
    <submittedName>
        <fullName evidence="2">Uncharacterized protein</fullName>
    </submittedName>
</protein>
<proteinExistence type="predicted"/>
<gene>
    <name evidence="2" type="ORF">L596_021944</name>
</gene>
<dbReference type="Proteomes" id="UP000298663">
    <property type="component" value="Unassembled WGS sequence"/>
</dbReference>
<dbReference type="EMBL" id="AZBU02000007">
    <property type="protein sequence ID" value="TKR69844.1"/>
    <property type="molecule type" value="Genomic_DNA"/>
</dbReference>